<comment type="pathway">
    <text evidence="1">Amino-acid biosynthesis; L-isoleucine biosynthesis; 2-oxobutanoate from pyruvate: step 1/3.</text>
</comment>
<dbReference type="InterPro" id="IPR005675">
    <property type="entry name" value="Citramal_synthase"/>
</dbReference>
<evidence type="ECO:0000259" key="10">
    <source>
        <dbReference type="PROSITE" id="PS50991"/>
    </source>
</evidence>
<dbReference type="PROSITE" id="PS00815">
    <property type="entry name" value="AIPM_HOMOCIT_SYNTH_1"/>
    <property type="match status" value="1"/>
</dbReference>
<accession>A0AAU0UIZ7</accession>
<keyword evidence="5 9" id="KW-0808">Transferase</keyword>
<dbReference type="CDD" id="cd07941">
    <property type="entry name" value="DRE_TIM_LeuA3"/>
    <property type="match status" value="1"/>
</dbReference>
<comment type="similarity">
    <text evidence="2 9">Belongs to the alpha-IPM synthase/homocitrate synthase family.</text>
</comment>
<organism evidence="11 12">
    <name type="scientific">Metallumcola ferriviriculae</name>
    <dbReference type="NCBI Taxonomy" id="3039180"/>
    <lineage>
        <taxon>Bacteria</taxon>
        <taxon>Bacillati</taxon>
        <taxon>Bacillota</taxon>
        <taxon>Clostridia</taxon>
        <taxon>Neomoorellales</taxon>
        <taxon>Desulfitibacteraceae</taxon>
        <taxon>Metallumcola</taxon>
    </lineage>
</organism>
<evidence type="ECO:0000256" key="9">
    <source>
        <dbReference type="RuleBase" id="RU003523"/>
    </source>
</evidence>
<evidence type="ECO:0000256" key="6">
    <source>
        <dbReference type="ARBA" id="ARBA00023304"/>
    </source>
</evidence>
<dbReference type="GO" id="GO:0003852">
    <property type="term" value="F:2-isopropylmalate synthase activity"/>
    <property type="evidence" value="ECO:0007669"/>
    <property type="project" value="InterPro"/>
</dbReference>
<gene>
    <name evidence="11" type="primary">cimA</name>
    <name evidence="11" type="ORF">MFMK1_000022</name>
</gene>
<dbReference type="InterPro" id="IPR054691">
    <property type="entry name" value="LeuA/HCS_post-cat"/>
</dbReference>
<dbReference type="Gene3D" id="3.20.20.70">
    <property type="entry name" value="Aldolase class I"/>
    <property type="match status" value="1"/>
</dbReference>
<dbReference type="GO" id="GO:0043714">
    <property type="term" value="F:(R)-citramalate synthase activity"/>
    <property type="evidence" value="ECO:0007669"/>
    <property type="project" value="UniProtKB-UniRule"/>
</dbReference>
<dbReference type="KEGG" id="dbc:MFMK1_000022"/>
<dbReference type="PANTHER" id="PTHR43538">
    <property type="entry name" value="ALPHA-IPM SYNTHASE/HOMOCITRATE SYNTHASE"/>
    <property type="match status" value="1"/>
</dbReference>
<dbReference type="AlphaFoldDB" id="A0AAU0UIZ7"/>
<evidence type="ECO:0000256" key="8">
    <source>
        <dbReference type="NCBIfam" id="TIGR00977"/>
    </source>
</evidence>
<dbReference type="Pfam" id="PF22617">
    <property type="entry name" value="HCS_D2"/>
    <property type="match status" value="1"/>
</dbReference>
<dbReference type="Gene3D" id="3.30.160.270">
    <property type="match status" value="1"/>
</dbReference>
<dbReference type="SMART" id="SM00917">
    <property type="entry name" value="LeuA_dimer"/>
    <property type="match status" value="1"/>
</dbReference>
<feature type="domain" description="Pyruvate carboxyltransferase" evidence="10">
    <location>
        <begin position="4"/>
        <end position="266"/>
    </location>
</feature>
<dbReference type="SUPFAM" id="SSF110921">
    <property type="entry name" value="2-isopropylmalate synthase LeuA, allosteric (dimerisation) domain"/>
    <property type="match status" value="1"/>
</dbReference>
<keyword evidence="4" id="KW-0412">Isoleucine biosynthesis</keyword>
<dbReference type="GO" id="GO:0009098">
    <property type="term" value="P:L-leucine biosynthetic process"/>
    <property type="evidence" value="ECO:0007669"/>
    <property type="project" value="InterPro"/>
</dbReference>
<dbReference type="InterPro" id="IPR036230">
    <property type="entry name" value="LeuA_allosteric_dom_sf"/>
</dbReference>
<reference evidence="11 12" key="1">
    <citation type="submission" date="2023-04" db="EMBL/GenBank/DDBJ databases">
        <authorList>
            <person name="Hsu D."/>
        </authorList>
    </citation>
    <scope>NUCLEOTIDE SEQUENCE [LARGE SCALE GENOMIC DNA]</scope>
    <source>
        <strain evidence="11 12">MK1</strain>
    </source>
</reference>
<dbReference type="GO" id="GO:0009097">
    <property type="term" value="P:isoleucine biosynthetic process"/>
    <property type="evidence" value="ECO:0007669"/>
    <property type="project" value="UniProtKB-UniRule"/>
</dbReference>
<evidence type="ECO:0000256" key="4">
    <source>
        <dbReference type="ARBA" id="ARBA00022624"/>
    </source>
</evidence>
<dbReference type="NCBIfam" id="TIGR00977">
    <property type="entry name" value="citramal_synth"/>
    <property type="match status" value="1"/>
</dbReference>
<keyword evidence="6" id="KW-0100">Branched-chain amino acid biosynthesis</keyword>
<dbReference type="PANTHER" id="PTHR43538:SF1">
    <property type="entry name" value="(R)-CITRAMALATE SYNTHASE"/>
    <property type="match status" value="1"/>
</dbReference>
<sequence length="533" mass="58599">MAKVYVFDTTLRDGAQGEGISLTVQDKLKIAQKLEYLGVDYIEGGWPGSNPKDLEFFRRARELSPCHAKLTAFTSTRRPNTAVAADTNIQAVMESGVKTVALFGKSWDLHVLKALGTTLEENLAMIGETVAYFKENGLEVIYDAEHFFDAYKANWEYAMETIRAAAAGGADWLALCDTNGGSMPDEIAAAVSCVKETVEIPLGIHAHNDGEMAVANTLAAVKSGAVMVQGTINGLGERCGNANICSVVANLETKMGKHCLPTGHLERLTESSRYISEIANTTVPHNQAFVGKSSFAHKGGIHVSAVLKDSKTYEHIEPERVGNQRRVLVSELSGASNLLFKSEELKIDNLAEKEVSRDLIRHIKEMEYQGYQFEGAEASLELQIKKATNQYRELFQLESFKIMMEKRTNEDILSEAVIKLKVEDQVVHTAAEGNGPVNALDNALRKALEEFYPVIKEMHLTDYKVRVLDEKDGTGAKVRVLIESRDAHNSWSTVGVSQNIIEASWQALLDSMDYALLKQQKETAKSASAATHA</sequence>
<dbReference type="EC" id="2.3.3.21" evidence="8"/>
<dbReference type="EMBL" id="CP121694">
    <property type="protein sequence ID" value="WRO20264.1"/>
    <property type="molecule type" value="Genomic_DNA"/>
</dbReference>
<evidence type="ECO:0000256" key="7">
    <source>
        <dbReference type="ARBA" id="ARBA00048263"/>
    </source>
</evidence>
<evidence type="ECO:0000313" key="12">
    <source>
        <dbReference type="Proteomes" id="UP001329915"/>
    </source>
</evidence>
<dbReference type="InterPro" id="IPR013785">
    <property type="entry name" value="Aldolase_TIM"/>
</dbReference>
<dbReference type="SUPFAM" id="SSF51569">
    <property type="entry name" value="Aldolase"/>
    <property type="match status" value="1"/>
</dbReference>
<keyword evidence="3" id="KW-0028">Amino-acid biosynthesis</keyword>
<proteinExistence type="inferred from homology"/>
<protein>
    <recommendedName>
        <fullName evidence="8">Citramalate synthase</fullName>
        <ecNumber evidence="8">2.3.3.21</ecNumber>
    </recommendedName>
</protein>
<keyword evidence="12" id="KW-1185">Reference proteome</keyword>
<dbReference type="Gene3D" id="1.10.238.260">
    <property type="match status" value="1"/>
</dbReference>
<evidence type="ECO:0000313" key="11">
    <source>
        <dbReference type="EMBL" id="WRO20264.1"/>
    </source>
</evidence>
<dbReference type="InterPro" id="IPR013709">
    <property type="entry name" value="2-isopropylmalate_synth_dimer"/>
</dbReference>
<dbReference type="Pfam" id="PF00682">
    <property type="entry name" value="HMGL-like"/>
    <property type="match status" value="1"/>
</dbReference>
<evidence type="ECO:0000256" key="5">
    <source>
        <dbReference type="ARBA" id="ARBA00022679"/>
    </source>
</evidence>
<evidence type="ECO:0000256" key="3">
    <source>
        <dbReference type="ARBA" id="ARBA00022605"/>
    </source>
</evidence>
<evidence type="ECO:0000256" key="2">
    <source>
        <dbReference type="ARBA" id="ARBA00006154"/>
    </source>
</evidence>
<dbReference type="Proteomes" id="UP001329915">
    <property type="component" value="Chromosome"/>
</dbReference>
<evidence type="ECO:0000256" key="1">
    <source>
        <dbReference type="ARBA" id="ARBA00004743"/>
    </source>
</evidence>
<dbReference type="PROSITE" id="PS50991">
    <property type="entry name" value="PYR_CT"/>
    <property type="match status" value="1"/>
</dbReference>
<dbReference type="InterPro" id="IPR000891">
    <property type="entry name" value="PYR_CT"/>
</dbReference>
<dbReference type="Pfam" id="PF08502">
    <property type="entry name" value="LeuA_dimer"/>
    <property type="match status" value="1"/>
</dbReference>
<dbReference type="InterPro" id="IPR002034">
    <property type="entry name" value="AIPM/Hcit_synth_CS"/>
</dbReference>
<name>A0AAU0UIZ7_9FIRM</name>
<dbReference type="RefSeq" id="WP_366923168.1">
    <property type="nucleotide sequence ID" value="NZ_CP121694.1"/>
</dbReference>
<comment type="catalytic activity">
    <reaction evidence="7">
        <text>pyruvate + acetyl-CoA + H2O = (3R)-citramalate + CoA + H(+)</text>
        <dbReference type="Rhea" id="RHEA:19045"/>
        <dbReference type="ChEBI" id="CHEBI:15361"/>
        <dbReference type="ChEBI" id="CHEBI:15377"/>
        <dbReference type="ChEBI" id="CHEBI:15378"/>
        <dbReference type="ChEBI" id="CHEBI:30934"/>
        <dbReference type="ChEBI" id="CHEBI:57287"/>
        <dbReference type="ChEBI" id="CHEBI:57288"/>
        <dbReference type="EC" id="2.3.3.21"/>
    </reaction>
</comment>